<sequence length="386" mass="43034">MDHNPLQRVVSVPSQCQEPPSTAALGNFDPLAVGADEPFTMCPSCGIHLDTVKTSHSPVIIRITNAVTARLQLDSHSRSSTSIPLFFSSDTVKGRLEIEVKHEVKIKAMKLVVSVSSLIVGMASPAYRLVQAQCHLHIPEDDRLISLNRQDVPLYTAGTDSANVTVATYSTPRVDSGFSSTCHLNVLPETMAPGLYVLFAEGREAPGSDEDPEGWTIFFGAMMREWPGYRLWLHLPSPLCYPRDLPVRLQVRISPVTWQTATISIHLEQQLIVCGPPYRSPHTNVISLAELVGEREVRREQRWLDFELRLAAAKPSFANSDVRLEYRIVVRMLAEAHSPSEILSVPIVLVTDPARLHPQVQILMRHDLGHLPPKHERSEPPRYSSH</sequence>
<dbReference type="Proteomes" id="UP000006757">
    <property type="component" value="Unassembled WGS sequence"/>
</dbReference>
<evidence type="ECO:0000313" key="3">
    <source>
        <dbReference type="Proteomes" id="UP000006757"/>
    </source>
</evidence>
<feature type="compositionally biased region" description="Basic and acidic residues" evidence="1">
    <location>
        <begin position="367"/>
        <end position="380"/>
    </location>
</feature>
<gene>
    <name evidence="2" type="ORF">A1Q2_00704</name>
</gene>
<dbReference type="HOGENOM" id="CLU_716086_0_0_1"/>
<dbReference type="AlphaFoldDB" id="K1VLE4"/>
<dbReference type="EMBL" id="AMBO01000167">
    <property type="protein sequence ID" value="EKD05005.1"/>
    <property type="molecule type" value="Genomic_DNA"/>
</dbReference>
<evidence type="ECO:0000256" key="1">
    <source>
        <dbReference type="SAM" id="MobiDB-lite"/>
    </source>
</evidence>
<organism evidence="2 3">
    <name type="scientific">Trichosporon asahii var. asahii (strain CBS 8904)</name>
    <name type="common">Yeast</name>
    <dbReference type="NCBI Taxonomy" id="1220162"/>
    <lineage>
        <taxon>Eukaryota</taxon>
        <taxon>Fungi</taxon>
        <taxon>Dikarya</taxon>
        <taxon>Basidiomycota</taxon>
        <taxon>Agaricomycotina</taxon>
        <taxon>Tremellomycetes</taxon>
        <taxon>Trichosporonales</taxon>
        <taxon>Trichosporonaceae</taxon>
        <taxon>Trichosporon</taxon>
    </lineage>
</organism>
<accession>K1VLE4</accession>
<evidence type="ECO:0000313" key="2">
    <source>
        <dbReference type="EMBL" id="EKD05005.1"/>
    </source>
</evidence>
<evidence type="ECO:0008006" key="4">
    <source>
        <dbReference type="Google" id="ProtNLM"/>
    </source>
</evidence>
<dbReference type="InParanoid" id="K1VLE4"/>
<feature type="region of interest" description="Disordered" evidence="1">
    <location>
        <begin position="367"/>
        <end position="386"/>
    </location>
</feature>
<keyword evidence="3" id="KW-1185">Reference proteome</keyword>
<name>K1VLE4_TRIAC</name>
<protein>
    <recommendedName>
        <fullName evidence="4">Arrestin-like N-terminal domain-containing protein</fullName>
    </recommendedName>
</protein>
<proteinExistence type="predicted"/>
<reference evidence="2 3" key="1">
    <citation type="journal article" date="2012" name="Eukaryot. Cell">
        <title>Genome sequence of the Trichosporon asahii environmental strain CBS 8904.</title>
        <authorList>
            <person name="Yang R.Y."/>
            <person name="Li H.T."/>
            <person name="Zhu H."/>
            <person name="Zhou G.P."/>
            <person name="Wang M."/>
            <person name="Wang L."/>
        </authorList>
    </citation>
    <scope>NUCLEOTIDE SEQUENCE [LARGE SCALE GENOMIC DNA]</scope>
    <source>
        <strain evidence="2 3">CBS 8904</strain>
    </source>
</reference>
<dbReference type="OrthoDB" id="2333384at2759"/>
<comment type="caution">
    <text evidence="2">The sequence shown here is derived from an EMBL/GenBank/DDBJ whole genome shotgun (WGS) entry which is preliminary data.</text>
</comment>